<dbReference type="Proteomes" id="UP001208570">
    <property type="component" value="Unassembled WGS sequence"/>
</dbReference>
<dbReference type="EMBL" id="JAODUP010000827">
    <property type="protein sequence ID" value="KAK2143596.1"/>
    <property type="molecule type" value="Genomic_DNA"/>
</dbReference>
<reference evidence="1" key="1">
    <citation type="journal article" date="2023" name="Mol. Biol. Evol.">
        <title>Third-Generation Sequencing Reveals the Adaptive Role of the Epigenome in Three Deep-Sea Polychaetes.</title>
        <authorList>
            <person name="Perez M."/>
            <person name="Aroh O."/>
            <person name="Sun Y."/>
            <person name="Lan Y."/>
            <person name="Juniper S.K."/>
            <person name="Young C.R."/>
            <person name="Angers B."/>
            <person name="Qian P.Y."/>
        </authorList>
    </citation>
    <scope>NUCLEOTIDE SEQUENCE</scope>
    <source>
        <strain evidence="1">P08H-3</strain>
    </source>
</reference>
<gene>
    <name evidence="1" type="ORF">LSH36_827g00023</name>
</gene>
<sequence length="244" mass="27379">MSEEKIQIIIEDGCQPPPYDTIINIPDRSQVPSPPAYSAPVVKGVSQTEDVDYPPPPYVEEAYPKPNLPQLAYADFLPRCISLGDIPEYDDMRIDYDTRNMDFTMGSGDTTFVKVIRVPFVKASSSTNLYLTSKTFVPVRFGGKESETTSQTMARVNQWLNYTGAKVIGIDTLEYEISIQNHNPVDVNNARSTVMKTHSHYWISTIRLYIDGPFIEPSEEVCPPIPAFGDYKSKNRSSTCCCLV</sequence>
<proteinExistence type="predicted"/>
<comment type="caution">
    <text evidence="1">The sequence shown here is derived from an EMBL/GenBank/DDBJ whole genome shotgun (WGS) entry which is preliminary data.</text>
</comment>
<name>A0AAD9IZ22_9ANNE</name>
<evidence type="ECO:0000313" key="2">
    <source>
        <dbReference type="Proteomes" id="UP001208570"/>
    </source>
</evidence>
<dbReference type="AlphaFoldDB" id="A0AAD9IZ22"/>
<evidence type="ECO:0000313" key="1">
    <source>
        <dbReference type="EMBL" id="KAK2143596.1"/>
    </source>
</evidence>
<keyword evidence="2" id="KW-1185">Reference proteome</keyword>
<protein>
    <submittedName>
        <fullName evidence="1">Uncharacterized protein</fullName>
    </submittedName>
</protein>
<organism evidence="1 2">
    <name type="scientific">Paralvinella palmiformis</name>
    <dbReference type="NCBI Taxonomy" id="53620"/>
    <lineage>
        <taxon>Eukaryota</taxon>
        <taxon>Metazoa</taxon>
        <taxon>Spiralia</taxon>
        <taxon>Lophotrochozoa</taxon>
        <taxon>Annelida</taxon>
        <taxon>Polychaeta</taxon>
        <taxon>Sedentaria</taxon>
        <taxon>Canalipalpata</taxon>
        <taxon>Terebellida</taxon>
        <taxon>Terebelliformia</taxon>
        <taxon>Alvinellidae</taxon>
        <taxon>Paralvinella</taxon>
    </lineage>
</organism>
<accession>A0AAD9IZ22</accession>